<dbReference type="InterPro" id="IPR002068">
    <property type="entry name" value="A-crystallin/Hsp20_dom"/>
</dbReference>
<reference evidence="4 5" key="2">
    <citation type="journal article" date="2016" name="Int. J. Syst. Evol. Microbiol.">
        <title>Lutibacter profundi sp. nov., isolated from a deep-sea hydrothermal system on the Arctic Mid-Ocean Ridge and emended description of the genus Lutibacter.</title>
        <authorList>
            <person name="Le Moine Bauer S."/>
            <person name="Roalkvam I."/>
            <person name="Steen I.H."/>
            <person name="Dahle H."/>
        </authorList>
    </citation>
    <scope>NUCLEOTIDE SEQUENCE [LARGE SCALE GENOMIC DNA]</scope>
    <source>
        <strain evidence="4 5">LP1</strain>
    </source>
</reference>
<gene>
    <name evidence="4" type="ORF">Lupro_01980</name>
</gene>
<dbReference type="PANTHER" id="PTHR11527">
    <property type="entry name" value="HEAT-SHOCK PROTEIN 20 FAMILY MEMBER"/>
    <property type="match status" value="1"/>
</dbReference>
<dbReference type="Gene3D" id="2.60.40.790">
    <property type="match status" value="1"/>
</dbReference>
<accession>A0A109RNX6</accession>
<proteinExistence type="inferred from homology"/>
<feature type="domain" description="SHSP" evidence="3">
    <location>
        <begin position="32"/>
        <end position="147"/>
    </location>
</feature>
<evidence type="ECO:0000256" key="1">
    <source>
        <dbReference type="PROSITE-ProRule" id="PRU00285"/>
    </source>
</evidence>
<evidence type="ECO:0000256" key="2">
    <source>
        <dbReference type="RuleBase" id="RU003616"/>
    </source>
</evidence>
<dbReference type="OrthoDB" id="9814487at2"/>
<evidence type="ECO:0000313" key="5">
    <source>
        <dbReference type="Proteomes" id="UP000059672"/>
    </source>
</evidence>
<sequence>MSLIKFNRRFPLFDQMLPDILDTDRLLNEDLILEDNWVPAINVKENKNDFEIEVAAPGFSKKDFEVTITDDILTIAAENKNSVEDKDEEYSRQEFYFNSFKRSFTLPKSIDFSKKIKAKYDNGVLRVHLEKLEILKSEEHKKVIEIS</sequence>
<dbReference type="CDD" id="cd06464">
    <property type="entry name" value="ACD_sHsps-like"/>
    <property type="match status" value="1"/>
</dbReference>
<dbReference type="InterPro" id="IPR031107">
    <property type="entry name" value="Small_HSP"/>
</dbReference>
<dbReference type="PROSITE" id="PS01031">
    <property type="entry name" value="SHSP"/>
    <property type="match status" value="1"/>
</dbReference>
<evidence type="ECO:0000259" key="3">
    <source>
        <dbReference type="PROSITE" id="PS01031"/>
    </source>
</evidence>
<dbReference type="InterPro" id="IPR008978">
    <property type="entry name" value="HSP20-like_chaperone"/>
</dbReference>
<evidence type="ECO:0000313" key="4">
    <source>
        <dbReference type="EMBL" id="AMC10091.1"/>
    </source>
</evidence>
<dbReference type="SUPFAM" id="SSF49764">
    <property type="entry name" value="HSP20-like chaperones"/>
    <property type="match status" value="1"/>
</dbReference>
<comment type="similarity">
    <text evidence="1 2">Belongs to the small heat shock protein (HSP20) family.</text>
</comment>
<keyword evidence="5" id="KW-1185">Reference proteome</keyword>
<organism evidence="4 5">
    <name type="scientific">Lutibacter profundi</name>
    <dbReference type="NCBI Taxonomy" id="1622118"/>
    <lineage>
        <taxon>Bacteria</taxon>
        <taxon>Pseudomonadati</taxon>
        <taxon>Bacteroidota</taxon>
        <taxon>Flavobacteriia</taxon>
        <taxon>Flavobacteriales</taxon>
        <taxon>Flavobacteriaceae</taxon>
        <taxon>Lutibacter</taxon>
    </lineage>
</organism>
<dbReference type="RefSeq" id="WP_068205809.1">
    <property type="nucleotide sequence ID" value="NZ_CP013355.1"/>
</dbReference>
<dbReference type="Pfam" id="PF00011">
    <property type="entry name" value="HSP20"/>
    <property type="match status" value="1"/>
</dbReference>
<name>A0A109RNX6_9FLAO</name>
<protein>
    <recommendedName>
        <fullName evidence="3">SHSP domain-containing protein</fullName>
    </recommendedName>
</protein>
<dbReference type="EMBL" id="CP013355">
    <property type="protein sequence ID" value="AMC10091.1"/>
    <property type="molecule type" value="Genomic_DNA"/>
</dbReference>
<dbReference type="STRING" id="1622118.Lupro_01980"/>
<dbReference type="AlphaFoldDB" id="A0A109RNX6"/>
<dbReference type="KEGG" id="lut:Lupro_01980"/>
<dbReference type="Proteomes" id="UP000059672">
    <property type="component" value="Chromosome"/>
</dbReference>
<reference evidence="5" key="1">
    <citation type="submission" date="2015-12" db="EMBL/GenBank/DDBJ databases">
        <title>Complete genome sequence of Lutibacter profundus strain LP1.</title>
        <authorList>
            <person name="Wissuwa J."/>
            <person name="Le Moine Bauer S."/>
            <person name="Stokke R."/>
            <person name="Dahle H."/>
            <person name="Steen I.H."/>
        </authorList>
    </citation>
    <scope>NUCLEOTIDE SEQUENCE [LARGE SCALE GENOMIC DNA]</scope>
    <source>
        <strain evidence="5">LP1</strain>
    </source>
</reference>